<sequence length="68" mass="8217">MEQGCVFQERHGWERPGWFNKDGPTPVKDYDYYGAYDIKKNVNYKYKVLLGKEYTFDFPPHHDVVRNE</sequence>
<dbReference type="Gene3D" id="3.30.1360.120">
    <property type="entry name" value="Probable tRNA modification gtpase trme, domain 1"/>
    <property type="match status" value="1"/>
</dbReference>
<dbReference type="Proteomes" id="UP000327493">
    <property type="component" value="Chromosome 16"/>
</dbReference>
<evidence type="ECO:0000313" key="1">
    <source>
        <dbReference type="EMBL" id="KAA8584216.1"/>
    </source>
</evidence>
<name>A0A5J5CU58_9PERO</name>
<gene>
    <name evidence="1" type="ORF">FQN60_008001</name>
</gene>
<dbReference type="InterPro" id="IPR027266">
    <property type="entry name" value="TrmE/GcvT-like"/>
</dbReference>
<proteinExistence type="predicted"/>
<organism evidence="1 2">
    <name type="scientific">Etheostoma spectabile</name>
    <name type="common">orangethroat darter</name>
    <dbReference type="NCBI Taxonomy" id="54343"/>
    <lineage>
        <taxon>Eukaryota</taxon>
        <taxon>Metazoa</taxon>
        <taxon>Chordata</taxon>
        <taxon>Craniata</taxon>
        <taxon>Vertebrata</taxon>
        <taxon>Euteleostomi</taxon>
        <taxon>Actinopterygii</taxon>
        <taxon>Neopterygii</taxon>
        <taxon>Teleostei</taxon>
        <taxon>Neoteleostei</taxon>
        <taxon>Acanthomorphata</taxon>
        <taxon>Eupercaria</taxon>
        <taxon>Perciformes</taxon>
        <taxon>Percoidei</taxon>
        <taxon>Percidae</taxon>
        <taxon>Etheostomatinae</taxon>
        <taxon>Etheostoma</taxon>
    </lineage>
</organism>
<keyword evidence="2" id="KW-1185">Reference proteome</keyword>
<dbReference type="EMBL" id="VOFY01000016">
    <property type="protein sequence ID" value="KAA8584216.1"/>
    <property type="molecule type" value="Genomic_DNA"/>
</dbReference>
<dbReference type="SUPFAM" id="SSF103025">
    <property type="entry name" value="Folate-binding domain"/>
    <property type="match status" value="1"/>
</dbReference>
<comment type="caution">
    <text evidence="1">The sequence shown here is derived from an EMBL/GenBank/DDBJ whole genome shotgun (WGS) entry which is preliminary data.</text>
</comment>
<reference evidence="1 2" key="1">
    <citation type="submission" date="2019-08" db="EMBL/GenBank/DDBJ databases">
        <title>A chromosome-level genome assembly, high-density linkage maps, and genome scans reveal the genomic architecture of hybrid incompatibilities underlying speciation via character displacement in darters (Percidae: Etheostominae).</title>
        <authorList>
            <person name="Moran R.L."/>
            <person name="Catchen J.M."/>
            <person name="Fuller R.C."/>
        </authorList>
    </citation>
    <scope>NUCLEOTIDE SEQUENCE [LARGE SCALE GENOMIC DNA]</scope>
    <source>
        <strain evidence="1">EspeVRDwgs_2016</strain>
        <tissue evidence="1">Muscle</tissue>
    </source>
</reference>
<evidence type="ECO:0000313" key="2">
    <source>
        <dbReference type="Proteomes" id="UP000327493"/>
    </source>
</evidence>
<dbReference type="AlphaFoldDB" id="A0A5J5CU58"/>
<protein>
    <submittedName>
        <fullName evidence="1">Uncharacterized protein</fullName>
    </submittedName>
</protein>
<accession>A0A5J5CU58</accession>